<feature type="domain" description="HTH gntR-type" evidence="8">
    <location>
        <begin position="15"/>
        <end position="83"/>
    </location>
</feature>
<keyword evidence="4" id="KW-0663">Pyridoxal phosphate</keyword>
<evidence type="ECO:0000259" key="8">
    <source>
        <dbReference type="PROSITE" id="PS50949"/>
    </source>
</evidence>
<dbReference type="SMART" id="SM00345">
    <property type="entry name" value="HTH_GNTR"/>
    <property type="match status" value="1"/>
</dbReference>
<accession>A0ABT8V869</accession>
<keyword evidence="7" id="KW-0804">Transcription</keyword>
<dbReference type="InterPro" id="IPR015424">
    <property type="entry name" value="PyrdxlP-dep_Trfase"/>
</dbReference>
<dbReference type="InterPro" id="IPR036390">
    <property type="entry name" value="WH_DNA-bd_sf"/>
</dbReference>
<dbReference type="PANTHER" id="PTHR46577:SF1">
    <property type="entry name" value="HTH-TYPE TRANSCRIPTIONAL REGULATORY PROTEIN GABR"/>
    <property type="match status" value="1"/>
</dbReference>
<evidence type="ECO:0000256" key="2">
    <source>
        <dbReference type="ARBA" id="ARBA00005384"/>
    </source>
</evidence>
<dbReference type="InterPro" id="IPR000524">
    <property type="entry name" value="Tscrpt_reg_HTH_GntR"/>
</dbReference>
<dbReference type="SUPFAM" id="SSF53383">
    <property type="entry name" value="PLP-dependent transferases"/>
    <property type="match status" value="1"/>
</dbReference>
<dbReference type="GO" id="GO:0008483">
    <property type="term" value="F:transaminase activity"/>
    <property type="evidence" value="ECO:0007669"/>
    <property type="project" value="UniProtKB-KW"/>
</dbReference>
<keyword evidence="3 9" id="KW-0032">Aminotransferase</keyword>
<dbReference type="PROSITE" id="PS50949">
    <property type="entry name" value="HTH_GNTR"/>
    <property type="match status" value="1"/>
</dbReference>
<evidence type="ECO:0000256" key="3">
    <source>
        <dbReference type="ARBA" id="ARBA00022576"/>
    </source>
</evidence>
<evidence type="ECO:0000256" key="1">
    <source>
        <dbReference type="ARBA" id="ARBA00001933"/>
    </source>
</evidence>
<evidence type="ECO:0000313" key="9">
    <source>
        <dbReference type="EMBL" id="MDO3676657.1"/>
    </source>
</evidence>
<evidence type="ECO:0000256" key="4">
    <source>
        <dbReference type="ARBA" id="ARBA00022898"/>
    </source>
</evidence>
<dbReference type="InterPro" id="IPR036388">
    <property type="entry name" value="WH-like_DNA-bd_sf"/>
</dbReference>
<dbReference type="Gene3D" id="1.10.10.10">
    <property type="entry name" value="Winged helix-like DNA-binding domain superfamily/Winged helix DNA-binding domain"/>
    <property type="match status" value="1"/>
</dbReference>
<dbReference type="InterPro" id="IPR015421">
    <property type="entry name" value="PyrdxlP-dep_Trfase_major"/>
</dbReference>
<evidence type="ECO:0000256" key="7">
    <source>
        <dbReference type="ARBA" id="ARBA00023163"/>
    </source>
</evidence>
<comment type="similarity">
    <text evidence="2">In the C-terminal section; belongs to the class-I pyridoxal-phosphate-dependent aminotransferase family.</text>
</comment>
<dbReference type="Proteomes" id="UP001168883">
    <property type="component" value="Unassembled WGS sequence"/>
</dbReference>
<dbReference type="PANTHER" id="PTHR46577">
    <property type="entry name" value="HTH-TYPE TRANSCRIPTIONAL REGULATORY PROTEIN GABR"/>
    <property type="match status" value="1"/>
</dbReference>
<evidence type="ECO:0000256" key="6">
    <source>
        <dbReference type="ARBA" id="ARBA00023125"/>
    </source>
</evidence>
<comment type="cofactor">
    <cofactor evidence="1">
        <name>pyridoxal 5'-phosphate</name>
        <dbReference type="ChEBI" id="CHEBI:597326"/>
    </cofactor>
</comment>
<gene>
    <name evidence="9" type="ORF">Q3C12_06550</name>
</gene>
<evidence type="ECO:0000256" key="5">
    <source>
        <dbReference type="ARBA" id="ARBA00023015"/>
    </source>
</evidence>
<sequence>MSTSMNMNTSTGSTGCKFEAIKADIQRKLASGGIRPGAKLPSIRDVSVQYGCSKNTAIRAYDELEREHLIYSVPKSGYYAVVRSEQPSSAEQLERIDLATATPDPAVMPYADFQHCLDQAIELYQDRLFSYADPLGFRSLRQALQKHLTTAQVFAEPERIAVVSGSQQAIHMLASMPFPNGKTAILVEQPTYFGMLRTLELLGMTAIGIARTDEGIDLDELERHFRTNTIKFFYTVPRYHNPMGTSLSQEQKQAIARLAERYDVYIVEDDYLADLETKRRADPIYSLNRSGHVIYVKSFSKVTLPGLRLGTAVVPQPLLETFRLFKTSTDSSTSALSQAALELYLTCGMFDRHAAQMREHYRTRMEALRTAAARYLPQEVGLRVPDGGVFARLLVPLPLEADDLLAALKQQNVAALPTARSYLRTFAKDNGLRLSVMRANEAQIDEAVRRIADWIGQARRRKPQLQWEPVVDWI</sequence>
<keyword evidence="5" id="KW-0805">Transcription regulation</keyword>
<dbReference type="RefSeq" id="WP_246062746.1">
    <property type="nucleotide sequence ID" value="NZ_JARLKN010000198.1"/>
</dbReference>
<dbReference type="InterPro" id="IPR051446">
    <property type="entry name" value="HTH_trans_reg/aminotransferase"/>
</dbReference>
<dbReference type="CDD" id="cd00609">
    <property type="entry name" value="AAT_like"/>
    <property type="match status" value="1"/>
</dbReference>
<evidence type="ECO:0000313" key="10">
    <source>
        <dbReference type="Proteomes" id="UP001168883"/>
    </source>
</evidence>
<proteinExistence type="inferred from homology"/>
<dbReference type="InterPro" id="IPR004839">
    <property type="entry name" value="Aminotransferase_I/II_large"/>
</dbReference>
<reference evidence="9" key="1">
    <citation type="submission" date="2023-07" db="EMBL/GenBank/DDBJ databases">
        <authorList>
            <person name="Aktuganov G."/>
            <person name="Boyko T."/>
            <person name="Delegan Y."/>
            <person name="Galimzianova N."/>
            <person name="Gilvanova E."/>
            <person name="Korobov V."/>
            <person name="Kuzmina L."/>
            <person name="Melentiev A."/>
            <person name="Milman P."/>
            <person name="Ryabova A."/>
            <person name="Stupak E."/>
            <person name="Yasakov T."/>
            <person name="Zharikova N."/>
            <person name="Zhurenko E."/>
        </authorList>
    </citation>
    <scope>NUCLEOTIDE SEQUENCE</scope>
    <source>
        <strain evidence="9">IB-739</strain>
    </source>
</reference>
<organism evidence="9 10">
    <name type="scientific">Paenibacillus ehimensis</name>
    <dbReference type="NCBI Taxonomy" id="79264"/>
    <lineage>
        <taxon>Bacteria</taxon>
        <taxon>Bacillati</taxon>
        <taxon>Bacillota</taxon>
        <taxon>Bacilli</taxon>
        <taxon>Bacillales</taxon>
        <taxon>Paenibacillaceae</taxon>
        <taxon>Paenibacillus</taxon>
    </lineage>
</organism>
<dbReference type="CDD" id="cd07377">
    <property type="entry name" value="WHTH_GntR"/>
    <property type="match status" value="1"/>
</dbReference>
<keyword evidence="3 9" id="KW-0808">Transferase</keyword>
<keyword evidence="6" id="KW-0238">DNA-binding</keyword>
<name>A0ABT8V869_9BACL</name>
<dbReference type="SUPFAM" id="SSF46785">
    <property type="entry name" value="Winged helix' DNA-binding domain"/>
    <property type="match status" value="1"/>
</dbReference>
<dbReference type="Pfam" id="PF00392">
    <property type="entry name" value="GntR"/>
    <property type="match status" value="1"/>
</dbReference>
<dbReference type="Pfam" id="PF00155">
    <property type="entry name" value="Aminotran_1_2"/>
    <property type="match status" value="1"/>
</dbReference>
<dbReference type="Gene3D" id="3.40.640.10">
    <property type="entry name" value="Type I PLP-dependent aspartate aminotransferase-like (Major domain)"/>
    <property type="match status" value="1"/>
</dbReference>
<dbReference type="EMBL" id="JAUMKJ010000006">
    <property type="protein sequence ID" value="MDO3676657.1"/>
    <property type="molecule type" value="Genomic_DNA"/>
</dbReference>
<protein>
    <submittedName>
        <fullName evidence="9">PLP-dependent aminotransferase family protein</fullName>
    </submittedName>
</protein>
<comment type="caution">
    <text evidence="9">The sequence shown here is derived from an EMBL/GenBank/DDBJ whole genome shotgun (WGS) entry which is preliminary data.</text>
</comment>
<keyword evidence="10" id="KW-1185">Reference proteome</keyword>